<gene>
    <name evidence="2" type="ORF">OIDMADRAFT_18840</name>
</gene>
<dbReference type="Proteomes" id="UP000054321">
    <property type="component" value="Unassembled WGS sequence"/>
</dbReference>
<sequence>MVQTVTLNNKRFLLRSPYSGLYNKNSNIITSHAFAIALSLQQPSANRLLWPVWSSNFSGYNTSNKPHSHDQPGKITAHMGS</sequence>
<organism evidence="2 3">
    <name type="scientific">Oidiodendron maius (strain Zn)</name>
    <dbReference type="NCBI Taxonomy" id="913774"/>
    <lineage>
        <taxon>Eukaryota</taxon>
        <taxon>Fungi</taxon>
        <taxon>Dikarya</taxon>
        <taxon>Ascomycota</taxon>
        <taxon>Pezizomycotina</taxon>
        <taxon>Leotiomycetes</taxon>
        <taxon>Leotiomycetes incertae sedis</taxon>
        <taxon>Myxotrichaceae</taxon>
        <taxon>Oidiodendron</taxon>
    </lineage>
</organism>
<dbReference type="HOGENOM" id="CLU_2580341_0_0_1"/>
<evidence type="ECO:0000313" key="3">
    <source>
        <dbReference type="Proteomes" id="UP000054321"/>
    </source>
</evidence>
<name>A0A0C3DJJ9_OIDMZ</name>
<accession>A0A0C3DJJ9</accession>
<reference evidence="2 3" key="1">
    <citation type="submission" date="2014-04" db="EMBL/GenBank/DDBJ databases">
        <authorList>
            <consortium name="DOE Joint Genome Institute"/>
            <person name="Kuo A."/>
            <person name="Martino E."/>
            <person name="Perotto S."/>
            <person name="Kohler A."/>
            <person name="Nagy L.G."/>
            <person name="Floudas D."/>
            <person name="Copeland A."/>
            <person name="Barry K.W."/>
            <person name="Cichocki N."/>
            <person name="Veneault-Fourrey C."/>
            <person name="LaButti K."/>
            <person name="Lindquist E.A."/>
            <person name="Lipzen A."/>
            <person name="Lundell T."/>
            <person name="Morin E."/>
            <person name="Murat C."/>
            <person name="Sun H."/>
            <person name="Tunlid A."/>
            <person name="Henrissat B."/>
            <person name="Grigoriev I.V."/>
            <person name="Hibbett D.S."/>
            <person name="Martin F."/>
            <person name="Nordberg H.P."/>
            <person name="Cantor M.N."/>
            <person name="Hua S.X."/>
        </authorList>
    </citation>
    <scope>NUCLEOTIDE SEQUENCE [LARGE SCALE GENOMIC DNA]</scope>
    <source>
        <strain evidence="2 3">Zn</strain>
    </source>
</reference>
<protein>
    <submittedName>
        <fullName evidence="2">Uncharacterized protein</fullName>
    </submittedName>
</protein>
<feature type="non-terminal residue" evidence="2">
    <location>
        <position position="81"/>
    </location>
</feature>
<evidence type="ECO:0000313" key="2">
    <source>
        <dbReference type="EMBL" id="KIN02143.1"/>
    </source>
</evidence>
<proteinExistence type="predicted"/>
<evidence type="ECO:0000256" key="1">
    <source>
        <dbReference type="SAM" id="MobiDB-lite"/>
    </source>
</evidence>
<keyword evidence="3" id="KW-1185">Reference proteome</keyword>
<reference evidence="3" key="2">
    <citation type="submission" date="2015-01" db="EMBL/GenBank/DDBJ databases">
        <title>Evolutionary Origins and Diversification of the Mycorrhizal Mutualists.</title>
        <authorList>
            <consortium name="DOE Joint Genome Institute"/>
            <consortium name="Mycorrhizal Genomics Consortium"/>
            <person name="Kohler A."/>
            <person name="Kuo A."/>
            <person name="Nagy L.G."/>
            <person name="Floudas D."/>
            <person name="Copeland A."/>
            <person name="Barry K.W."/>
            <person name="Cichocki N."/>
            <person name="Veneault-Fourrey C."/>
            <person name="LaButti K."/>
            <person name="Lindquist E.A."/>
            <person name="Lipzen A."/>
            <person name="Lundell T."/>
            <person name="Morin E."/>
            <person name="Murat C."/>
            <person name="Riley R."/>
            <person name="Ohm R."/>
            <person name="Sun H."/>
            <person name="Tunlid A."/>
            <person name="Henrissat B."/>
            <person name="Grigoriev I.V."/>
            <person name="Hibbett D.S."/>
            <person name="Martin F."/>
        </authorList>
    </citation>
    <scope>NUCLEOTIDE SEQUENCE [LARGE SCALE GENOMIC DNA]</scope>
    <source>
        <strain evidence="3">Zn</strain>
    </source>
</reference>
<dbReference type="InParanoid" id="A0A0C3DJJ9"/>
<dbReference type="EMBL" id="KN832875">
    <property type="protein sequence ID" value="KIN02143.1"/>
    <property type="molecule type" value="Genomic_DNA"/>
</dbReference>
<feature type="region of interest" description="Disordered" evidence="1">
    <location>
        <begin position="62"/>
        <end position="81"/>
    </location>
</feature>
<dbReference type="AlphaFoldDB" id="A0A0C3DJJ9"/>